<keyword evidence="3" id="KW-1185">Reference proteome</keyword>
<evidence type="ECO:0000256" key="1">
    <source>
        <dbReference type="SAM" id="SignalP"/>
    </source>
</evidence>
<dbReference type="Gene3D" id="2.80.10.50">
    <property type="match status" value="2"/>
</dbReference>
<keyword evidence="2" id="KW-0614">Plasmid</keyword>
<dbReference type="InterPro" id="IPR035992">
    <property type="entry name" value="Ricin_B-like_lectins"/>
</dbReference>
<dbReference type="Proteomes" id="UP000030081">
    <property type="component" value="Plasmid p319"/>
</dbReference>
<dbReference type="EMBL" id="CP009620">
    <property type="protein sequence ID" value="AIW22758.1"/>
    <property type="molecule type" value="Genomic_DNA"/>
</dbReference>
<organism evidence="2 3">
    <name type="scientific">Vibrio coralliilyticus</name>
    <dbReference type="NCBI Taxonomy" id="190893"/>
    <lineage>
        <taxon>Bacteria</taxon>
        <taxon>Pseudomonadati</taxon>
        <taxon>Pseudomonadota</taxon>
        <taxon>Gammaproteobacteria</taxon>
        <taxon>Vibrionales</taxon>
        <taxon>Vibrionaceae</taxon>
        <taxon>Vibrio</taxon>
    </lineage>
</organism>
<gene>
    <name evidence="2" type="ORF">IX92_27270</name>
</gene>
<evidence type="ECO:0000313" key="2">
    <source>
        <dbReference type="EMBL" id="AIW22758.1"/>
    </source>
</evidence>
<dbReference type="AlphaFoldDB" id="A0AAN0W0D3"/>
<proteinExistence type="predicted"/>
<evidence type="ECO:0000313" key="3">
    <source>
        <dbReference type="Proteomes" id="UP000030081"/>
    </source>
</evidence>
<feature type="signal peptide" evidence="1">
    <location>
        <begin position="1"/>
        <end position="25"/>
    </location>
</feature>
<evidence type="ECO:0008006" key="4">
    <source>
        <dbReference type="Google" id="ProtNLM"/>
    </source>
</evidence>
<geneLocation type="plasmid" evidence="2 3">
    <name>p319</name>
</geneLocation>
<dbReference type="SUPFAM" id="SSF50370">
    <property type="entry name" value="Ricin B-like lectins"/>
    <property type="match status" value="3"/>
</dbReference>
<accession>A0AAN0W0D3</accession>
<feature type="chain" id="PRO_5042819292" description="Ricin B lectin domain-containing protein" evidence="1">
    <location>
        <begin position="26"/>
        <end position="792"/>
    </location>
</feature>
<protein>
    <recommendedName>
        <fullName evidence="4">Ricin B lectin domain-containing protein</fullName>
    </recommendedName>
</protein>
<sequence length="792" mass="87397">MNKPTLALAVSLGLGAAITTPSAQASGLYGACYDYASKTSSTSTSVDYQAASTTLVRSLVGLALGSSSDLSALATLYPILYFTITSGIAEKSVTGADPELVACLAQFESRLSSLEVDQLTDDMYALETIIHDVQRNVSSGLDYYQFEAAERYADLANELAYKIQDRFADMENGHGSVAVFDTLANTTIPGFVAAMQMAFLHRAEFDHYCQNLAEPPYWNGVDNDALPAYTTLFDVYDYNIDIESVLTRPETAKTYDYNCSLGYGTFFDFMNVKQGLWGETLRQIGLEVVANGRNAHLISVNVDFANSKLMDYRASFIGQCSGETYTDEYSGYTSYPSSMCATWRDNRVAEVYNASLVDPDSKIPDVKATLYDLAHVLDAWDLTNLIKTRNEHLDSVGAIDFHNALRLRHSERNRCMNAAGQVTDYCKTNANHFVFEPYSDGYSIMRAEDARYLKDKGEDDTGFVIRSVRGTDSTWYLDGPNTLGAYQIRNKHTQLCLQADDSDAVMTTTCSWDTYTWNIDGSHVPTDDRLVRFKNVQTQTCLSQACSANAYEFVLTELADGYEIKRWTDAAYLKHQNSGIVFSTTTYYYNDAPRAGGTISINGDSVWYVLDTNGDGYFALRNQSTGQCMVSGSSAQACGDSAATEVWALEYQTPPVGQNLALEDDGRCLAKKYNVAGSPDGYAVGMCSLSKQHLSLESHNDGYLLMDTGNRTYLADEGANEYDFAAMATVSTASDSATWDFLGPYDNDKFQIRNRSTGKCLKSMQANQWNSYRAVVINCSDESSKAWTFSTP</sequence>
<dbReference type="PROSITE" id="PS50231">
    <property type="entry name" value="RICIN_B_LECTIN"/>
    <property type="match status" value="1"/>
</dbReference>
<name>A0AAN0W0D3_9VIBR</name>
<dbReference type="RefSeq" id="WP_043011638.1">
    <property type="nucleotide sequence ID" value="NZ_CP009620.1"/>
</dbReference>
<dbReference type="KEGG" id="vcy:IX92_27270"/>
<reference evidence="2 3" key="1">
    <citation type="submission" date="2014-10" db="EMBL/GenBank/DDBJ databases">
        <title>The Complete Genome Sequence for the Shellfish Pathogen Vibrio coralliilyticus RE98 Isolated from a Shellfish Hatchery.</title>
        <authorList>
            <person name="Richards G.P."/>
            <person name="Bono J.L."/>
            <person name="Watson M.A."/>
            <person name="Needleman D.S."/>
        </authorList>
    </citation>
    <scope>NUCLEOTIDE SEQUENCE [LARGE SCALE GENOMIC DNA]</scope>
    <source>
        <strain evidence="2 3">RE98</strain>
        <plasmid evidence="2 3">p319</plasmid>
    </source>
</reference>
<keyword evidence="1" id="KW-0732">Signal</keyword>